<keyword evidence="3" id="KW-1185">Reference proteome</keyword>
<evidence type="ECO:0008006" key="4">
    <source>
        <dbReference type="Google" id="ProtNLM"/>
    </source>
</evidence>
<dbReference type="Pfam" id="PF20226">
    <property type="entry name" value="DUF6585"/>
    <property type="match status" value="1"/>
</dbReference>
<dbReference type="Proteomes" id="UP001519310">
    <property type="component" value="Unassembled WGS sequence"/>
</dbReference>
<gene>
    <name evidence="2" type="ORF">J2Z77_000923</name>
</gene>
<name>A0ABS4L1X9_STRAV</name>
<dbReference type="RefSeq" id="WP_189966009.1">
    <property type="nucleotide sequence ID" value="NZ_BMVL01000002.1"/>
</dbReference>
<protein>
    <recommendedName>
        <fullName evidence="4">PH (Pleckstrin Homology) domain-containing protein</fullName>
    </recommendedName>
</protein>
<reference evidence="2 3" key="1">
    <citation type="submission" date="2021-03" db="EMBL/GenBank/DDBJ databases">
        <title>Genomic Encyclopedia of Type Strains, Phase IV (KMG-IV): sequencing the most valuable type-strain genomes for metagenomic binning, comparative biology and taxonomic classification.</title>
        <authorList>
            <person name="Goeker M."/>
        </authorList>
    </citation>
    <scope>NUCLEOTIDE SEQUENCE [LARGE SCALE GENOMIC DNA]</scope>
    <source>
        <strain evidence="2 3">DSM 40526</strain>
    </source>
</reference>
<keyword evidence="1" id="KW-0472">Membrane</keyword>
<evidence type="ECO:0000256" key="1">
    <source>
        <dbReference type="SAM" id="Phobius"/>
    </source>
</evidence>
<keyword evidence="1" id="KW-0812">Transmembrane</keyword>
<comment type="caution">
    <text evidence="2">The sequence shown here is derived from an EMBL/GenBank/DDBJ whole genome shotgun (WGS) entry which is preliminary data.</text>
</comment>
<proteinExistence type="predicted"/>
<accession>A0ABS4L1X9</accession>
<organism evidence="2 3">
    <name type="scientific">Streptomyces avidinii</name>
    <dbReference type="NCBI Taxonomy" id="1895"/>
    <lineage>
        <taxon>Bacteria</taxon>
        <taxon>Bacillati</taxon>
        <taxon>Actinomycetota</taxon>
        <taxon>Actinomycetes</taxon>
        <taxon>Kitasatosporales</taxon>
        <taxon>Streptomycetaceae</taxon>
        <taxon>Streptomyces</taxon>
    </lineage>
</organism>
<feature type="transmembrane region" description="Helical" evidence="1">
    <location>
        <begin position="41"/>
        <end position="63"/>
    </location>
</feature>
<dbReference type="InterPro" id="IPR046492">
    <property type="entry name" value="DUF6585"/>
</dbReference>
<evidence type="ECO:0000313" key="3">
    <source>
        <dbReference type="Proteomes" id="UP001519310"/>
    </source>
</evidence>
<feature type="transmembrane region" description="Helical" evidence="1">
    <location>
        <begin position="69"/>
        <end position="90"/>
    </location>
</feature>
<sequence length="267" mass="29214">MTVPTSPSPAANALATRHRLGNLEHTFRPESEVGVQEKYRIWFIVGSLVGIAALLVSGVLLWVKVHWGVAIFPLWIGVLAAWAVSQSPLFRSRLAARRLHLYEHGLVVNTSGSGLFAARWERVVLYQETVQEVIDYKGTRTPVRSAHVSRLVAPGGSKARITDVYAGSHTWGPLIAEAVARAQVEKVWKLVREGGTVGFGPYKLSGPGVTNASGEVLPWRDVSEVAVRGGMVCVWRSGRTKAWAAPKAEQVPNVLVFLTIADNLRRR</sequence>
<dbReference type="EMBL" id="JAGGLQ010000001">
    <property type="protein sequence ID" value="MBP2035139.1"/>
    <property type="molecule type" value="Genomic_DNA"/>
</dbReference>
<keyword evidence="1" id="KW-1133">Transmembrane helix</keyword>
<evidence type="ECO:0000313" key="2">
    <source>
        <dbReference type="EMBL" id="MBP2035139.1"/>
    </source>
</evidence>